<reference evidence="3" key="1">
    <citation type="journal article" date="2022" name="Int. J. Mol. Sci.">
        <title>Draft Genome of Tanacetum Coccineum: Genomic Comparison of Closely Related Tanacetum-Family Plants.</title>
        <authorList>
            <person name="Yamashiro T."/>
            <person name="Shiraishi A."/>
            <person name="Nakayama K."/>
            <person name="Satake H."/>
        </authorList>
    </citation>
    <scope>NUCLEOTIDE SEQUENCE</scope>
</reference>
<feature type="region of interest" description="Disordered" evidence="1">
    <location>
        <begin position="40"/>
        <end position="67"/>
    </location>
</feature>
<evidence type="ECO:0000259" key="2">
    <source>
        <dbReference type="Pfam" id="PF00098"/>
    </source>
</evidence>
<reference evidence="3" key="2">
    <citation type="submission" date="2022-01" db="EMBL/GenBank/DDBJ databases">
        <authorList>
            <person name="Yamashiro T."/>
            <person name="Shiraishi A."/>
            <person name="Satake H."/>
            <person name="Nakayama K."/>
        </authorList>
    </citation>
    <scope>NUCLEOTIDE SEQUENCE</scope>
</reference>
<feature type="compositionally biased region" description="Low complexity" evidence="1">
    <location>
        <begin position="133"/>
        <end position="157"/>
    </location>
</feature>
<dbReference type="Proteomes" id="UP001151760">
    <property type="component" value="Unassembled WGS sequence"/>
</dbReference>
<gene>
    <name evidence="3" type="ORF">Tco_1112120</name>
</gene>
<evidence type="ECO:0000256" key="1">
    <source>
        <dbReference type="SAM" id="MobiDB-lite"/>
    </source>
</evidence>
<keyword evidence="3" id="KW-0548">Nucleotidyltransferase</keyword>
<protein>
    <submittedName>
        <fullName evidence="3">Reverse transcriptase domain-containing protein</fullName>
    </submittedName>
</protein>
<name>A0ABQ5INJ3_9ASTR</name>
<comment type="caution">
    <text evidence="3">The sequence shown here is derived from an EMBL/GenBank/DDBJ whole genome shotgun (WGS) entry which is preliminary data.</text>
</comment>
<feature type="domain" description="CCHC-type" evidence="2">
    <location>
        <begin position="11"/>
        <end position="23"/>
    </location>
</feature>
<accession>A0ABQ5INJ3</accession>
<dbReference type="Pfam" id="PF00098">
    <property type="entry name" value="zf-CCHC"/>
    <property type="match status" value="1"/>
</dbReference>
<dbReference type="InterPro" id="IPR001878">
    <property type="entry name" value="Znf_CCHC"/>
</dbReference>
<proteinExistence type="predicted"/>
<dbReference type="GO" id="GO:0003964">
    <property type="term" value="F:RNA-directed DNA polymerase activity"/>
    <property type="evidence" value="ECO:0007669"/>
    <property type="project" value="UniProtKB-KW"/>
</dbReference>
<sequence>MYRVGQARQVKCYNCNGIGHIARTALTQASTELRILQRQDVTNSSSRKEIIDDESRRPDDSDSLSEVQAHESLNKMLFVNIMGTRDGTFDDPYLAYRVTARMSIRPQAPASFLSEEVAERLLALPTPPPSPLSPYSSPLPRSSSPLPIPSPHHLNSPTNVEDLWDPELLGLDKKMH</sequence>
<dbReference type="EMBL" id="BQNB010020996">
    <property type="protein sequence ID" value="GJU01782.1"/>
    <property type="molecule type" value="Genomic_DNA"/>
</dbReference>
<feature type="region of interest" description="Disordered" evidence="1">
    <location>
        <begin position="124"/>
        <end position="163"/>
    </location>
</feature>
<keyword evidence="3" id="KW-0695">RNA-directed DNA polymerase</keyword>
<evidence type="ECO:0000313" key="3">
    <source>
        <dbReference type="EMBL" id="GJU01782.1"/>
    </source>
</evidence>
<keyword evidence="3" id="KW-0808">Transferase</keyword>
<keyword evidence="4" id="KW-1185">Reference proteome</keyword>
<feature type="compositionally biased region" description="Basic and acidic residues" evidence="1">
    <location>
        <begin position="46"/>
        <end position="60"/>
    </location>
</feature>
<organism evidence="3 4">
    <name type="scientific">Tanacetum coccineum</name>
    <dbReference type="NCBI Taxonomy" id="301880"/>
    <lineage>
        <taxon>Eukaryota</taxon>
        <taxon>Viridiplantae</taxon>
        <taxon>Streptophyta</taxon>
        <taxon>Embryophyta</taxon>
        <taxon>Tracheophyta</taxon>
        <taxon>Spermatophyta</taxon>
        <taxon>Magnoliopsida</taxon>
        <taxon>eudicotyledons</taxon>
        <taxon>Gunneridae</taxon>
        <taxon>Pentapetalae</taxon>
        <taxon>asterids</taxon>
        <taxon>campanulids</taxon>
        <taxon>Asterales</taxon>
        <taxon>Asteraceae</taxon>
        <taxon>Asteroideae</taxon>
        <taxon>Anthemideae</taxon>
        <taxon>Anthemidinae</taxon>
        <taxon>Tanacetum</taxon>
    </lineage>
</organism>
<evidence type="ECO:0000313" key="4">
    <source>
        <dbReference type="Proteomes" id="UP001151760"/>
    </source>
</evidence>